<gene>
    <name evidence="1" type="ORF">H8K32_10005</name>
</gene>
<dbReference type="AlphaFoldDB" id="A0A923HMP1"/>
<keyword evidence="2" id="KW-1185">Reference proteome</keyword>
<dbReference type="EMBL" id="JACOFV010000008">
    <property type="protein sequence ID" value="MBC3862431.1"/>
    <property type="molecule type" value="Genomic_DNA"/>
</dbReference>
<sequence>MTSNDKFIRDMEQDIIQIFSGQVQSKFLEINKNGDVLPYVVGTALCGQDQALADYLIAANSRFTLIEFKANENALSSEGEKKLRVKLLDACETNSALRARSQAMHCAAWGELTEITIPGLVAPQSQVQITVCRYIPQIAKILNKEIPNIKCKEWQSEDFISTFLESMTNGGGLKRFKRYLQDLYEIAGTSGTEGLENFQGSICVWVPPTNGISSKIQVLKFSSFEHLMKLTIHFDNEYLMRLERNSKIKIERKKEIEREIGKSQDWSPSI</sequence>
<organism evidence="1 2">
    <name type="scientific">Undibacterium jejuense</name>
    <dbReference type="NCBI Taxonomy" id="1344949"/>
    <lineage>
        <taxon>Bacteria</taxon>
        <taxon>Pseudomonadati</taxon>
        <taxon>Pseudomonadota</taxon>
        <taxon>Betaproteobacteria</taxon>
        <taxon>Burkholderiales</taxon>
        <taxon>Oxalobacteraceae</taxon>
        <taxon>Undibacterium</taxon>
    </lineage>
</organism>
<proteinExistence type="predicted"/>
<dbReference type="Proteomes" id="UP000634011">
    <property type="component" value="Unassembled WGS sequence"/>
</dbReference>
<name>A0A923HMP1_9BURK</name>
<protein>
    <submittedName>
        <fullName evidence="1">Uncharacterized protein</fullName>
    </submittedName>
</protein>
<evidence type="ECO:0000313" key="1">
    <source>
        <dbReference type="EMBL" id="MBC3862431.1"/>
    </source>
</evidence>
<evidence type="ECO:0000313" key="2">
    <source>
        <dbReference type="Proteomes" id="UP000634011"/>
    </source>
</evidence>
<reference evidence="1" key="1">
    <citation type="submission" date="2020-08" db="EMBL/GenBank/DDBJ databases">
        <title>Novel species isolated from subtropical streams in China.</title>
        <authorList>
            <person name="Lu H."/>
        </authorList>
    </citation>
    <scope>NUCLEOTIDE SEQUENCE</scope>
    <source>
        <strain evidence="1">KACC 12607</strain>
    </source>
</reference>
<comment type="caution">
    <text evidence="1">The sequence shown here is derived from an EMBL/GenBank/DDBJ whole genome shotgun (WGS) entry which is preliminary data.</text>
</comment>
<dbReference type="RefSeq" id="WP_186912358.1">
    <property type="nucleotide sequence ID" value="NZ_JACOFV010000008.1"/>
</dbReference>
<accession>A0A923HMP1</accession>